<evidence type="ECO:0000259" key="5">
    <source>
        <dbReference type="SMART" id="SM00990"/>
    </source>
</evidence>
<feature type="region of interest" description="Disordered" evidence="4">
    <location>
        <begin position="1"/>
        <end position="20"/>
    </location>
</feature>
<protein>
    <submittedName>
        <fullName evidence="6">Nuclease</fullName>
    </submittedName>
</protein>
<dbReference type="InterPro" id="IPR014883">
    <property type="entry name" value="VRR_NUC"/>
</dbReference>
<proteinExistence type="predicted"/>
<keyword evidence="2" id="KW-0540">Nuclease</keyword>
<dbReference type="InterPro" id="IPR011856">
    <property type="entry name" value="tRNA_endonuc-like_dom_sf"/>
</dbReference>
<evidence type="ECO:0000256" key="1">
    <source>
        <dbReference type="ARBA" id="ARBA00001946"/>
    </source>
</evidence>
<dbReference type="GO" id="GO:0004518">
    <property type="term" value="F:nuclease activity"/>
    <property type="evidence" value="ECO:0007669"/>
    <property type="project" value="UniProtKB-KW"/>
</dbReference>
<name>A0A8S5PES0_9CAUD</name>
<evidence type="ECO:0000256" key="2">
    <source>
        <dbReference type="ARBA" id="ARBA00022722"/>
    </source>
</evidence>
<evidence type="ECO:0000256" key="4">
    <source>
        <dbReference type="SAM" id="MobiDB-lite"/>
    </source>
</evidence>
<dbReference type="Gene3D" id="3.40.1350.10">
    <property type="match status" value="1"/>
</dbReference>
<dbReference type="GO" id="GO:0016788">
    <property type="term" value="F:hydrolase activity, acting on ester bonds"/>
    <property type="evidence" value="ECO:0007669"/>
    <property type="project" value="InterPro"/>
</dbReference>
<organism evidence="6">
    <name type="scientific">Siphoviridae sp. ctM5A27</name>
    <dbReference type="NCBI Taxonomy" id="2825459"/>
    <lineage>
        <taxon>Viruses</taxon>
        <taxon>Duplodnaviria</taxon>
        <taxon>Heunggongvirae</taxon>
        <taxon>Uroviricota</taxon>
        <taxon>Caudoviricetes</taxon>
    </lineage>
</organism>
<comment type="cofactor">
    <cofactor evidence="1">
        <name>Mg(2+)</name>
        <dbReference type="ChEBI" id="CHEBI:18420"/>
    </cofactor>
</comment>
<evidence type="ECO:0000256" key="3">
    <source>
        <dbReference type="ARBA" id="ARBA00022801"/>
    </source>
</evidence>
<accession>A0A8S5PES0</accession>
<dbReference type="GO" id="GO:0003676">
    <property type="term" value="F:nucleic acid binding"/>
    <property type="evidence" value="ECO:0007669"/>
    <property type="project" value="InterPro"/>
</dbReference>
<dbReference type="EMBL" id="BK015415">
    <property type="protein sequence ID" value="DAE05687.1"/>
    <property type="molecule type" value="Genomic_DNA"/>
</dbReference>
<reference evidence="6" key="1">
    <citation type="journal article" date="2021" name="Proc. Natl. Acad. Sci. U.S.A.">
        <title>A Catalog of Tens of Thousands of Viruses from Human Metagenomes Reveals Hidden Associations with Chronic Diseases.</title>
        <authorList>
            <person name="Tisza M.J."/>
            <person name="Buck C.B."/>
        </authorList>
    </citation>
    <scope>NUCLEOTIDE SEQUENCE</scope>
    <source>
        <strain evidence="6">CtM5A27</strain>
    </source>
</reference>
<dbReference type="SMART" id="SM00990">
    <property type="entry name" value="VRR_NUC"/>
    <property type="match status" value="1"/>
</dbReference>
<sequence length="133" mass="15439">MKYDEFFKKESQKKGRSKPRHIESQIQIQMVKWFRLQYPHYIIAAIPNGGQRSALEAKIMKGEGVLAGFSDLIIIAKGNVLFVEVKTKDGYQSDLQAKFQSDVERLGFQYSICRSLDEFILTIEKWIKDKFSV</sequence>
<keyword evidence="3" id="KW-0378">Hydrolase</keyword>
<feature type="domain" description="VRR-NUC" evidence="5">
    <location>
        <begin position="21"/>
        <end position="117"/>
    </location>
</feature>
<evidence type="ECO:0000313" key="6">
    <source>
        <dbReference type="EMBL" id="DAE05687.1"/>
    </source>
</evidence>
<dbReference type="Pfam" id="PF08774">
    <property type="entry name" value="VRR_NUC"/>
    <property type="match status" value="1"/>
</dbReference>
<feature type="compositionally biased region" description="Basic and acidic residues" evidence="4">
    <location>
        <begin position="1"/>
        <end position="13"/>
    </location>
</feature>